<dbReference type="GO" id="GO:0005828">
    <property type="term" value="C:kinetochore microtubule"/>
    <property type="evidence" value="ECO:0007669"/>
    <property type="project" value="TreeGrafter"/>
</dbReference>
<dbReference type="GO" id="GO:1990423">
    <property type="term" value="C:RZZ complex"/>
    <property type="evidence" value="ECO:0007669"/>
    <property type="project" value="TreeGrafter"/>
</dbReference>
<dbReference type="InterPro" id="IPR055405">
    <property type="entry name" value="ARM_KNTC1_3rd"/>
</dbReference>
<dbReference type="GO" id="GO:1903394">
    <property type="term" value="P:protein localization to kinetochore involved in kinetochore assembly"/>
    <property type="evidence" value="ECO:0007669"/>
    <property type="project" value="TreeGrafter"/>
</dbReference>
<dbReference type="EMBL" id="OX597817">
    <property type="protein sequence ID" value="CAI9720946.1"/>
    <property type="molecule type" value="Genomic_DNA"/>
</dbReference>
<dbReference type="InterPro" id="IPR019527">
    <property type="entry name" value="RZZ-complex_KNTC1/ROD_C"/>
</dbReference>
<feature type="domain" description="KNTC1 second ARM-repeats" evidence="4">
    <location>
        <begin position="741"/>
        <end position="907"/>
    </location>
</feature>
<reference evidence="6" key="1">
    <citation type="submission" date="2023-08" db="EMBL/GenBank/DDBJ databases">
        <authorList>
            <person name="Alioto T."/>
            <person name="Alioto T."/>
            <person name="Gomez Garrido J."/>
        </authorList>
    </citation>
    <scope>NUCLEOTIDE SEQUENCE</scope>
</reference>
<name>A0AA36ARG0_OCTVU</name>
<dbReference type="GO" id="GO:0000070">
    <property type="term" value="P:mitotic sister chromatid segregation"/>
    <property type="evidence" value="ECO:0007669"/>
    <property type="project" value="TreeGrafter"/>
</dbReference>
<sequence length="2171" mass="249826">MSSWDELHSAFGADETINFGPRYETGTALYQVNTFATLSSGSNEDSESYPHVVSEELGDLFCVVVNHNLFFFVDCQFTMSLKFDVFIDALRYCPDGSFLIVGDKKGIIYIVNTDNSEIVFTFNLLAGKKISGDHAFRKIIVKENTDCQWNLLILLSTGELLIFKDLNKDFFASGEDLASKLYKKLAFRSETSEIHQNGATDVIVANKNIITAGNGTTVLARWIWKDDKLKITDEVENALLNNVGIKSIQTTLNGKYLFVLDKNETLSLWDATSLILLETFSNLAVKGFNILDTSTLSSSSLKNIRLVILKKEKPGETFLEVRQLPDFECIYQLKLGAVVELTQSNPTQENLNIVEGCTDLISPESFESLRFRVITESDAETRFQTLLRKMRFEEAKNFAEQYGLDIQSLHKAHLRHILYMLSPWREDTVDNKKELTNKLWLLLKLVKDDHFVVQHCLSTSLTTFSDTHKLLEYIKLRLTNKAANEKTELDNTLLNKVKQVLFRFYTFCFALGRKYYKAEVWEEFKKADFFHKIINSFRDKLLHVAFTIWRRHHHEIVKLHSIDSLELLLNSVPLHVSITQLQAWLLEDFIPYVIRLMPRSLNVLMSWIILKIKNMEIYEKAEWPSNALCVMETFYKKFTSLLNVSSDQYMSTPSETALKTYTNVRITLTPLINLITVYRQLESLYTKYNFKMTAAGFAQETTESVVFRMLDRLVAIELMDKTLKEVIHPYIKEYQLNEDDIFCKYIRDLLERTHCVNYLGHAHWESKALAVIGYISDVKLKISAVLEVIKWAPIPWSDGIRTLVDNTTKLRQPEVESIKIHAKLVELKLRLARYDLKGIDVPTPNTEEALQFAKYILRRDLPESMDDALHILKPADNCMKRELYVFRLRQYMVKDKLKECFDLLKSLEPELSKSCAQRLLDYCIIDLDEEPIFDEAKTNQSKKLAIATGKCLIECLKLLTTDFLETETLAELKKDFGHLQSLQVEFHLYPSFHKFQKPHFREMILWDYINTTLPEFNMEPEMECRLCRLADILKIPQIDFLSQMIMKAFQGKNNKVFLHLCKKLLECEVCPITAETLYDLCMYLLENLADTESDGEDFEKENVQDEYNLPAMIYRLISLALTYCHPTSLTKFIHLAKTARLAAAAIQQTYMVEDMSLPHALNKDNAATSDYCKWSLIPEFKENCFIMESSALVPLIANSVQLDPLLKKRFIPPTPPTSDTESAEAADNYMKEYYSKVLQEYTNTIPPLVDYLKLNRNLELVYQYSMHSFFTIVEYSVCYTADVTLIKQGSHDIKDIMIKYLNQIKGTSQHKELVIHLLQKVFSQRNVDHRYALGLAWSLPKNILSVLKKMRKDFNYRGQMAMAKVGNALAVLHKEHDEIAKCTELETSAYWGYQLGKYKICFKDAFHGPLNEKYKVLQQMVGCSAIDTEVIKKFCKDFEIEETDGLLLSLKYLIKNISASYTQLSTFSASHHHHQLTRVLKIIRSVKSKSRLFKELTQLINLVNTYDYETLSLVLDEAFKIEENSFLDKCKKVLDWLKNYKRAAPISDYELHFCTEGIQENLQYVIECLPSSSATRLAFHSLFGEPWHIISKELDVNNVHEWLLLSHILKLSPDQLHAVALQNTIKVYVSSLGDSKNANTLKEKSRWDPDEINKAMMDTVKNILTKIQDLESTSALATYIMKELPIGAEKVLALKFCVSFTEEWLQAEKDPSNYKKAKTAYLKFKSLYERLANKQVLFLYKLATPELLDLCCEPEKLITELYQHPSILDSTLPEHLRPDINSMAEQIASIHQLTIEDLKVSLVCEWLETNKTEDVDMTMTLGFGNIHLLEHDNKQLDGDNFKRVAYILRSGDIKHNIAFLLGYSGKPKNSVSMSSVCQLKALLCMFDVASIEEITKTTSMTLEEIRRLIQNQLYIVNLEKLNIGMTPKGFEDCNKEKLAKSIWKNQSNGKMAQEAAIIVSSLCFDYKIYSFTMWEAILAKMKNLNMMKELEYILLRIIEIPSLDVLPSLPSAWQTIIVSILNKSSVNTDEERDECLHAFNLIQRCPDVLSLDLDLLAKHFHRLGLPVCAISCLLMSAVLNNKLLQSILSIGAKKLFDSFLLTRTKCIASAISYEVMLLIFQLIMEENLSHIARMVLFMCHQQGCQLDGTGINHVQMLLFTCHNGLENGISH</sequence>
<keyword evidence="7" id="KW-1185">Reference proteome</keyword>
<evidence type="ECO:0000259" key="5">
    <source>
        <dbReference type="Pfam" id="PF24520"/>
    </source>
</evidence>
<dbReference type="PANTHER" id="PTHR15688:SF1">
    <property type="entry name" value="KINETOCHORE-ASSOCIATED PROTEIN 1"/>
    <property type="match status" value="1"/>
</dbReference>
<feature type="domain" description="KNTC1 N-terminal" evidence="2">
    <location>
        <begin position="17"/>
        <end position="376"/>
    </location>
</feature>
<evidence type="ECO:0000313" key="6">
    <source>
        <dbReference type="EMBL" id="CAI9720946.1"/>
    </source>
</evidence>
<dbReference type="Proteomes" id="UP001162480">
    <property type="component" value="Chromosome 4"/>
</dbReference>
<dbReference type="GO" id="GO:0005737">
    <property type="term" value="C:cytoplasm"/>
    <property type="evidence" value="ECO:0007669"/>
    <property type="project" value="TreeGrafter"/>
</dbReference>
<gene>
    <name evidence="6" type="ORF">OCTVUL_1B009354</name>
</gene>
<dbReference type="InterPro" id="IPR036322">
    <property type="entry name" value="WD40_repeat_dom_sf"/>
</dbReference>
<accession>A0AA36ARG0</accession>
<dbReference type="SUPFAM" id="SSF50978">
    <property type="entry name" value="WD40 repeat-like"/>
    <property type="match status" value="1"/>
</dbReference>
<dbReference type="InterPro" id="IPR055404">
    <property type="entry name" value="ARM_KNTC1_2nd"/>
</dbReference>
<dbReference type="PANTHER" id="PTHR15688">
    <property type="entry name" value="KINETOCHORE-ASSOCIATED PROTEIN 1"/>
    <property type="match status" value="1"/>
</dbReference>
<feature type="domain" description="KNTC1 first ARM-repeats" evidence="5">
    <location>
        <begin position="386"/>
        <end position="628"/>
    </location>
</feature>
<evidence type="ECO:0000313" key="7">
    <source>
        <dbReference type="Proteomes" id="UP001162480"/>
    </source>
</evidence>
<dbReference type="Pfam" id="PF24515">
    <property type="entry name" value="ARM_KNTC1_3rd"/>
    <property type="match status" value="1"/>
</dbReference>
<evidence type="ECO:0000259" key="3">
    <source>
        <dbReference type="Pfam" id="PF24515"/>
    </source>
</evidence>
<organism evidence="6 7">
    <name type="scientific">Octopus vulgaris</name>
    <name type="common">Common octopus</name>
    <dbReference type="NCBI Taxonomy" id="6645"/>
    <lineage>
        <taxon>Eukaryota</taxon>
        <taxon>Metazoa</taxon>
        <taxon>Spiralia</taxon>
        <taxon>Lophotrochozoa</taxon>
        <taxon>Mollusca</taxon>
        <taxon>Cephalopoda</taxon>
        <taxon>Coleoidea</taxon>
        <taxon>Octopodiformes</taxon>
        <taxon>Octopoda</taxon>
        <taxon>Incirrata</taxon>
        <taxon>Octopodidae</taxon>
        <taxon>Octopus</taxon>
    </lineage>
</organism>
<dbReference type="Pfam" id="PF24516">
    <property type="entry name" value="ARM_KNTC1_2nd"/>
    <property type="match status" value="1"/>
</dbReference>
<dbReference type="InterPro" id="IPR055402">
    <property type="entry name" value="KNTC1_N"/>
</dbReference>
<dbReference type="GO" id="GO:0007094">
    <property type="term" value="P:mitotic spindle assembly checkpoint signaling"/>
    <property type="evidence" value="ECO:0007669"/>
    <property type="project" value="TreeGrafter"/>
</dbReference>
<feature type="domain" description="KNTC1 third ARM-repeats" evidence="3">
    <location>
        <begin position="1311"/>
        <end position="1516"/>
    </location>
</feature>
<evidence type="ECO:0000259" key="2">
    <source>
        <dbReference type="Pfam" id="PF24506"/>
    </source>
</evidence>
<dbReference type="InterPro" id="IPR015943">
    <property type="entry name" value="WD40/YVTN_repeat-like_dom_sf"/>
</dbReference>
<protein>
    <submittedName>
        <fullName evidence="6">Kinetochore-associated protein 1-like</fullName>
    </submittedName>
</protein>
<dbReference type="Pfam" id="PF10493">
    <property type="entry name" value="Rod_C"/>
    <property type="match status" value="1"/>
</dbReference>
<dbReference type="InterPro" id="IPR055403">
    <property type="entry name" value="ARM_KNTC1_1st"/>
</dbReference>
<evidence type="ECO:0000259" key="4">
    <source>
        <dbReference type="Pfam" id="PF24516"/>
    </source>
</evidence>
<feature type="domain" description="RZZ complex subunit KNTC1/ROD C-terminal" evidence="1">
    <location>
        <begin position="1568"/>
        <end position="2081"/>
    </location>
</feature>
<dbReference type="Pfam" id="PF24520">
    <property type="entry name" value="ARM_KNTC1_1st"/>
    <property type="match status" value="1"/>
</dbReference>
<evidence type="ECO:0000259" key="1">
    <source>
        <dbReference type="Pfam" id="PF10493"/>
    </source>
</evidence>
<dbReference type="Pfam" id="PF24506">
    <property type="entry name" value="KNTC1_N"/>
    <property type="match status" value="1"/>
</dbReference>
<dbReference type="Gene3D" id="2.130.10.10">
    <property type="entry name" value="YVTN repeat-like/Quinoprotein amine dehydrogenase"/>
    <property type="match status" value="1"/>
</dbReference>
<proteinExistence type="predicted"/>
<dbReference type="GO" id="GO:0031267">
    <property type="term" value="F:small GTPase binding"/>
    <property type="evidence" value="ECO:0007669"/>
    <property type="project" value="TreeGrafter"/>
</dbReference>
<dbReference type="InterPro" id="IPR052802">
    <property type="entry name" value="KNTC1"/>
</dbReference>